<dbReference type="Proteomes" id="UP000274033">
    <property type="component" value="Unassembled WGS sequence"/>
</dbReference>
<sequence length="209" mass="24226">MLNDYEIIRVENKKKRYYENLTSLLKLVACSLAVYCSLLLIPDFLEEVYETRESFDDSSLKVRVIANSNTNADQEEKLEVVESLAPVFKEMRLKNLTPMSNEEVVQELSTFLGKTYPNLDVNVKVGDHLTPPKMEMNKFYPQDYYQSLVVTIGSGRGDNFWCTIFANVCDRASDQDKDGELEVAVNDEKEDEEKEVKFIIWEWIKSFFA</sequence>
<keyword evidence="3" id="KW-1185">Reference proteome</keyword>
<keyword evidence="1" id="KW-0812">Transmembrane</keyword>
<feature type="transmembrane region" description="Helical" evidence="1">
    <location>
        <begin position="21"/>
        <end position="41"/>
    </location>
</feature>
<evidence type="ECO:0000256" key="1">
    <source>
        <dbReference type="SAM" id="Phobius"/>
    </source>
</evidence>
<keyword evidence="1" id="KW-0472">Membrane</keyword>
<keyword evidence="1" id="KW-1133">Transmembrane helix</keyword>
<reference evidence="2 3" key="1">
    <citation type="journal article" date="2013" name="J. Microbiol.">
        <title>Lysinibacillus chungkukjangi sp. nov., isolated from Chungkukjang, Korean fermented soybean food.</title>
        <authorList>
            <person name="Kim S.J."/>
            <person name="Jang Y.H."/>
            <person name="Hamada M."/>
            <person name="Ahn J.H."/>
            <person name="Weon H.Y."/>
            <person name="Suzuki K."/>
            <person name="Whang K.S."/>
            <person name="Kwon S.W."/>
        </authorList>
    </citation>
    <scope>NUCLEOTIDE SEQUENCE [LARGE SCALE GENOMIC DNA]</scope>
    <source>
        <strain evidence="2 3">MCCC 1A12701</strain>
    </source>
</reference>
<proteinExistence type="predicted"/>
<protein>
    <recommendedName>
        <fullName evidence="4">Stage II sporulation protein R</fullName>
    </recommendedName>
</protein>
<evidence type="ECO:0000313" key="3">
    <source>
        <dbReference type="Proteomes" id="UP000274033"/>
    </source>
</evidence>
<comment type="caution">
    <text evidence="2">The sequence shown here is derived from an EMBL/GenBank/DDBJ whole genome shotgun (WGS) entry which is preliminary data.</text>
</comment>
<dbReference type="InterPro" id="IPR014202">
    <property type="entry name" value="Spore_II_R"/>
</dbReference>
<evidence type="ECO:0008006" key="4">
    <source>
        <dbReference type="Google" id="ProtNLM"/>
    </source>
</evidence>
<gene>
    <name evidence="2" type="ORF">EBB45_05310</name>
</gene>
<name>A0A3N9UHP1_9BACI</name>
<evidence type="ECO:0000313" key="2">
    <source>
        <dbReference type="EMBL" id="RQW75561.1"/>
    </source>
</evidence>
<accession>A0A3N9UHP1</accession>
<dbReference type="OrthoDB" id="9793324at2"/>
<dbReference type="Pfam" id="PF09551">
    <property type="entry name" value="Spore_II_R"/>
    <property type="match status" value="1"/>
</dbReference>
<dbReference type="AlphaFoldDB" id="A0A3N9UHP1"/>
<dbReference type="EMBL" id="RRCT01000003">
    <property type="protein sequence ID" value="RQW75561.1"/>
    <property type="molecule type" value="Genomic_DNA"/>
</dbReference>
<dbReference type="RefSeq" id="WP_124763405.1">
    <property type="nucleotide sequence ID" value="NZ_JAFBDY010000009.1"/>
</dbReference>
<organism evidence="2 3">
    <name type="scientific">Lysinibacillus composti</name>
    <dbReference type="NCBI Taxonomy" id="720633"/>
    <lineage>
        <taxon>Bacteria</taxon>
        <taxon>Bacillati</taxon>
        <taxon>Bacillota</taxon>
        <taxon>Bacilli</taxon>
        <taxon>Bacillales</taxon>
        <taxon>Bacillaceae</taxon>
        <taxon>Lysinibacillus</taxon>
    </lineage>
</organism>